<evidence type="ECO:0000313" key="1">
    <source>
        <dbReference type="EMBL" id="TMS22103.1"/>
    </source>
</evidence>
<protein>
    <submittedName>
        <fullName evidence="1">Uncharacterized protein</fullName>
    </submittedName>
</protein>
<sequence>MSQVPLCGRPGLYQYRVLVKTGWRRGAGTTAHVGISLYGVNKSGSRHLQRDGAFQRGSLDQFHLETDDNLGEVWKIRIWHDNTGLDPSWYVQHVVVWDPQTDHMFFFLLEDWLSVENQKNGTVEKEVLASCPEELSQFRRVFASQLIFGMVEHHLWLSLWERPAHSHFTRSQRITCSALVLHLYLALGALWYGAIGTEGHSGPVSAQLLLNMETVAVGMTVALLVFPIQCLLCFLFRKAHSQLLESKAFDSSILDFWAASGLAPQIDGAYQEGDITSSQQSLPVLDQNVSTMNAKFVQAHNHNLTTLLTLSEEDLLMSIAAAAEDTADLTKSNSDSGRDSPRTTSSLSNTRSTSCSSWSEESEDKSLYGAEIHKQDPQSCPTLYGAGLYKCPSVLSVDSVASTFLPSPSPDSTRSPSTTRIGVARGQPCWSLPPWALCVIYPLVAVLLGACLAVVGLYGSFLSRTVVLMWLVSALSAFLTSALLLEPLKVCVQTLIYAALWRPVDPEVEDQLAQETTVVRSFGEHGGKVRPPCGYGLLQAKEEARKVRALRSLMRHCVCQLLFLLLVLMVNYQDSVEQRQGRLLHSSVRRHLHTAPSGVPNLTSLRDWSDADQWIIHTLVPHLHQNPTLRLVGLLRLQYTHALSPLGSVFLGNSSVTTHQLLTDLHMADWSKKQFKTLSIDFTHYHRESGLFVCVSMQLEWAQTHRVSPVLSIHPLLIPSSSSGLHLQVALTAFLLISALLILFGELWSMATERAQYLHQCRHWFQLLLASLSLATAILQLCFLSQATSCVSKLQSHPDIFISFHGAALLAQRCSQCAAILLTLLVLKLLGTLRFVRRWVVLGRVLQRAWRELWALTVLLLLLLLFCIHLGHTLFSHSVEGFLSVHQTGFSVLSILRSRMALKRLCRVHPVLGPLYGLLLMGGCVWLLANSVELFSSVRTEQAELYCPTIEPQDYEMVEFFIKRLKLWMGLTKAKEFRHRVKFEGMDIPPSRSSQESRLSTLSSTLPSSHSPSLSSSFSSPRLLSSALSMRSEDSSVSEPGFDVQPYLDRLLPCVTTLLSRFDQVNHITEDVHNLEMKLEEAQTRRRKRWISNEEKGAERFSESAKPKELEGEGRQTGEVRQRKIGLFYPKAQVSIPSSFSFAPSTLHYPAAWMCIYPRKRSTYSESESLPFQALASSNNHTSETPKLASGVCSLYPAGSPGFDRFPRRRAWHSGSSHSADAAQRIFMNQDGVTSSDNGGEHLEFTNTRPKSEEGLRRHISDGVPVKRKAWISEGSETEQD</sequence>
<evidence type="ECO:0000313" key="2">
    <source>
        <dbReference type="Proteomes" id="UP000793456"/>
    </source>
</evidence>
<organism evidence="1 2">
    <name type="scientific">Larimichthys crocea</name>
    <name type="common">Large yellow croaker</name>
    <name type="synonym">Pseudosciaena crocea</name>
    <dbReference type="NCBI Taxonomy" id="215358"/>
    <lineage>
        <taxon>Eukaryota</taxon>
        <taxon>Metazoa</taxon>
        <taxon>Chordata</taxon>
        <taxon>Craniata</taxon>
        <taxon>Vertebrata</taxon>
        <taxon>Euteleostomi</taxon>
        <taxon>Actinopterygii</taxon>
        <taxon>Neopterygii</taxon>
        <taxon>Teleostei</taxon>
        <taxon>Neoteleostei</taxon>
        <taxon>Acanthomorphata</taxon>
        <taxon>Eupercaria</taxon>
        <taxon>Sciaenidae</taxon>
        <taxon>Larimichthys</taxon>
    </lineage>
</organism>
<name>A0ACD3RU20_LARCR</name>
<keyword evidence="2" id="KW-1185">Reference proteome</keyword>
<reference evidence="1" key="1">
    <citation type="submission" date="2018-11" db="EMBL/GenBank/DDBJ databases">
        <title>The sequence and de novo assembly of Larimichthys crocea genome using PacBio and Hi-C technologies.</title>
        <authorList>
            <person name="Xu P."/>
            <person name="Chen B."/>
            <person name="Zhou Z."/>
            <person name="Ke Q."/>
            <person name="Wu Y."/>
            <person name="Bai H."/>
            <person name="Pu F."/>
        </authorList>
    </citation>
    <scope>NUCLEOTIDE SEQUENCE</scope>
    <source>
        <tissue evidence="1">Muscle</tissue>
    </source>
</reference>
<dbReference type="EMBL" id="CM011675">
    <property type="protein sequence ID" value="TMS22103.1"/>
    <property type="molecule type" value="Genomic_DNA"/>
</dbReference>
<dbReference type="Proteomes" id="UP000793456">
    <property type="component" value="Chromosome II"/>
</dbReference>
<comment type="caution">
    <text evidence="1">The sequence shown here is derived from an EMBL/GenBank/DDBJ whole genome shotgun (WGS) entry which is preliminary data.</text>
</comment>
<proteinExistence type="predicted"/>
<gene>
    <name evidence="1" type="ORF">E3U43_012368</name>
</gene>
<accession>A0ACD3RU20</accession>